<protein>
    <submittedName>
        <fullName evidence="1">Uncharacterized protein</fullName>
    </submittedName>
</protein>
<name>A0A7S4HJJ2_9EUKA</name>
<dbReference type="PANTHER" id="PTHR40012:SF1">
    <property type="entry name" value="AUTOPHAGY-RELATED PROTEIN 29"/>
    <property type="match status" value="1"/>
</dbReference>
<reference evidence="1" key="1">
    <citation type="submission" date="2021-01" db="EMBL/GenBank/DDBJ databases">
        <authorList>
            <person name="Corre E."/>
            <person name="Pelletier E."/>
            <person name="Niang G."/>
            <person name="Scheremetjew M."/>
            <person name="Finn R."/>
            <person name="Kale V."/>
            <person name="Holt S."/>
            <person name="Cochrane G."/>
            <person name="Meng A."/>
            <person name="Brown T."/>
            <person name="Cohen L."/>
        </authorList>
    </citation>
    <scope>NUCLEOTIDE SEQUENCE</scope>
    <source>
        <strain evidence="1">DIVA3 518/3/11/1/6</strain>
    </source>
</reference>
<dbReference type="Gene3D" id="1.10.10.2570">
    <property type="match status" value="1"/>
</dbReference>
<dbReference type="InterPro" id="IPR039113">
    <property type="entry name" value="ATG29"/>
</dbReference>
<dbReference type="EMBL" id="HBKP01001736">
    <property type="protein sequence ID" value="CAE2201179.1"/>
    <property type="molecule type" value="Transcribed_RNA"/>
</dbReference>
<dbReference type="InterPro" id="IPR039362">
    <property type="entry name" value="ATG29_sf"/>
</dbReference>
<dbReference type="SUPFAM" id="SSF46689">
    <property type="entry name" value="Homeodomain-like"/>
    <property type="match status" value="1"/>
</dbReference>
<accession>A0A7S4HJJ2</accession>
<sequence>MEKIVVIARVPWKRPEHLLPEFWTSERDQKLWYFVHKATKSNKPIDWKFIASALGCTVTQCVERSQVMYNNKIEQLQSHLNDSKENLFRPSFIEKEHNSKQETQHLLNNEDTALLRKLVEKHEFNWKQIAEEWLSGTYDPIKCREIYHSLPSEEYDHLSGMALSFLKDPATDLTPQLRNRHIIVAT</sequence>
<dbReference type="GO" id="GO:0000045">
    <property type="term" value="P:autophagosome assembly"/>
    <property type="evidence" value="ECO:0007669"/>
    <property type="project" value="InterPro"/>
</dbReference>
<gene>
    <name evidence="1" type="ORF">VSP0166_LOCUS1261</name>
</gene>
<evidence type="ECO:0000313" key="1">
    <source>
        <dbReference type="EMBL" id="CAE2201179.1"/>
    </source>
</evidence>
<dbReference type="AlphaFoldDB" id="A0A7S4HJJ2"/>
<dbReference type="InterPro" id="IPR009057">
    <property type="entry name" value="Homeodomain-like_sf"/>
</dbReference>
<organism evidence="1">
    <name type="scientific">Vannella robusta</name>
    <dbReference type="NCBI Taxonomy" id="1487602"/>
    <lineage>
        <taxon>Eukaryota</taxon>
        <taxon>Amoebozoa</taxon>
        <taxon>Discosea</taxon>
        <taxon>Flabellinia</taxon>
        <taxon>Vannellidae</taxon>
        <taxon>Vannella</taxon>
    </lineage>
</organism>
<dbReference type="PANTHER" id="PTHR40012">
    <property type="entry name" value="AUTOPHAGY-RELATED PROTEIN 29"/>
    <property type="match status" value="1"/>
</dbReference>
<proteinExistence type="predicted"/>